<dbReference type="EMBL" id="PDCK01000040">
    <property type="protein sequence ID" value="PRQ53617.1"/>
    <property type="molecule type" value="Genomic_DNA"/>
</dbReference>
<name>A0A2P6S4K2_ROSCH</name>
<protein>
    <submittedName>
        <fullName evidence="2">Putative ABC transporter A, ABCA</fullName>
    </submittedName>
</protein>
<dbReference type="OMA" id="DEHEWRM"/>
<keyword evidence="1" id="KW-1133">Transmembrane helix</keyword>
<comment type="caution">
    <text evidence="2">The sequence shown here is derived from an EMBL/GenBank/DDBJ whole genome shotgun (WGS) entry which is preliminary data.</text>
</comment>
<accession>A0A2P6S4K2</accession>
<evidence type="ECO:0000313" key="3">
    <source>
        <dbReference type="Proteomes" id="UP000238479"/>
    </source>
</evidence>
<keyword evidence="1" id="KW-0472">Membrane</keyword>
<dbReference type="AlphaFoldDB" id="A0A2P6S4K2"/>
<sequence>MEAYQRRREERPRNRRPALEDEHEWRMRNGRASFCTLANALLRKNLTFQKRNMKQNVRLVSIPILPCIMLLLIHILVNHELDKPKNRCGCVCVETDGDGECEKVCGLEYSTVDQGFTSLPKWVCPA</sequence>
<organism evidence="2 3">
    <name type="scientific">Rosa chinensis</name>
    <name type="common">China rose</name>
    <dbReference type="NCBI Taxonomy" id="74649"/>
    <lineage>
        <taxon>Eukaryota</taxon>
        <taxon>Viridiplantae</taxon>
        <taxon>Streptophyta</taxon>
        <taxon>Embryophyta</taxon>
        <taxon>Tracheophyta</taxon>
        <taxon>Spermatophyta</taxon>
        <taxon>Magnoliopsida</taxon>
        <taxon>eudicotyledons</taxon>
        <taxon>Gunneridae</taxon>
        <taxon>Pentapetalae</taxon>
        <taxon>rosids</taxon>
        <taxon>fabids</taxon>
        <taxon>Rosales</taxon>
        <taxon>Rosaceae</taxon>
        <taxon>Rosoideae</taxon>
        <taxon>Rosoideae incertae sedis</taxon>
        <taxon>Rosa</taxon>
    </lineage>
</organism>
<dbReference type="STRING" id="74649.A0A2P6S4K2"/>
<keyword evidence="3" id="KW-1185">Reference proteome</keyword>
<evidence type="ECO:0000313" key="2">
    <source>
        <dbReference type="EMBL" id="PRQ53617.1"/>
    </source>
</evidence>
<feature type="transmembrane region" description="Helical" evidence="1">
    <location>
        <begin position="59"/>
        <end position="77"/>
    </location>
</feature>
<evidence type="ECO:0000256" key="1">
    <source>
        <dbReference type="SAM" id="Phobius"/>
    </source>
</evidence>
<dbReference type="Gramene" id="PRQ53617">
    <property type="protein sequence ID" value="PRQ53617"/>
    <property type="gene ID" value="RchiOBHm_Chr2g0168501"/>
</dbReference>
<gene>
    <name evidence="2" type="ORF">RchiOBHm_Chr2g0168501</name>
</gene>
<dbReference type="Proteomes" id="UP000238479">
    <property type="component" value="Chromosome 2"/>
</dbReference>
<reference evidence="2 3" key="1">
    <citation type="journal article" date="2018" name="Nat. Genet.">
        <title>The Rosa genome provides new insights in the design of modern roses.</title>
        <authorList>
            <person name="Bendahmane M."/>
        </authorList>
    </citation>
    <scope>NUCLEOTIDE SEQUENCE [LARGE SCALE GENOMIC DNA]</scope>
    <source>
        <strain evidence="3">cv. Old Blush</strain>
    </source>
</reference>
<proteinExistence type="predicted"/>
<keyword evidence="1" id="KW-0812">Transmembrane</keyword>